<dbReference type="AlphaFoldDB" id="A0A8J2PB24"/>
<dbReference type="InterPro" id="IPR032071">
    <property type="entry name" value="DUF4806"/>
</dbReference>
<proteinExistence type="predicted"/>
<comment type="caution">
    <text evidence="2">The sequence shown here is derived from an EMBL/GenBank/DDBJ whole genome shotgun (WGS) entry which is preliminary data.</text>
</comment>
<dbReference type="Pfam" id="PF16064">
    <property type="entry name" value="DUF4806"/>
    <property type="match status" value="1"/>
</dbReference>
<sequence length="130" mass="14606">LSKNHKKSSFCPVKIPISSEEELFQTVEKLKDKLIRDTFLKWCNSIGGVDFKGHTRRVLSRVFTNDFATRINFSGKGGKVKFSGLPIATQIIASVSSSQDCTASQVEEVAKGWFKYSKDRDGGRKRRAMD</sequence>
<accession>A0A8J2PB24</accession>
<feature type="non-terminal residue" evidence="2">
    <location>
        <position position="130"/>
    </location>
</feature>
<evidence type="ECO:0000313" key="2">
    <source>
        <dbReference type="EMBL" id="CAG7815263.1"/>
    </source>
</evidence>
<evidence type="ECO:0000313" key="3">
    <source>
        <dbReference type="Proteomes" id="UP000708208"/>
    </source>
</evidence>
<protein>
    <recommendedName>
        <fullName evidence="1">DUF4806 domain-containing protein</fullName>
    </recommendedName>
</protein>
<dbReference type="Proteomes" id="UP000708208">
    <property type="component" value="Unassembled WGS sequence"/>
</dbReference>
<dbReference type="OrthoDB" id="6780942at2759"/>
<reference evidence="2" key="1">
    <citation type="submission" date="2021-06" db="EMBL/GenBank/DDBJ databases">
        <authorList>
            <person name="Hodson N. C."/>
            <person name="Mongue J. A."/>
            <person name="Jaron S. K."/>
        </authorList>
    </citation>
    <scope>NUCLEOTIDE SEQUENCE</scope>
</reference>
<dbReference type="PANTHER" id="PTHR34153:SF2">
    <property type="entry name" value="SI:CH211-262H13.3-RELATED"/>
    <property type="match status" value="1"/>
</dbReference>
<keyword evidence="3" id="KW-1185">Reference proteome</keyword>
<evidence type="ECO:0000259" key="1">
    <source>
        <dbReference type="Pfam" id="PF16064"/>
    </source>
</evidence>
<name>A0A8J2PB24_9HEXA</name>
<gene>
    <name evidence="2" type="ORF">AFUS01_LOCUS25957</name>
</gene>
<organism evidence="2 3">
    <name type="scientific">Allacma fusca</name>
    <dbReference type="NCBI Taxonomy" id="39272"/>
    <lineage>
        <taxon>Eukaryota</taxon>
        <taxon>Metazoa</taxon>
        <taxon>Ecdysozoa</taxon>
        <taxon>Arthropoda</taxon>
        <taxon>Hexapoda</taxon>
        <taxon>Collembola</taxon>
        <taxon>Symphypleona</taxon>
        <taxon>Sminthuridae</taxon>
        <taxon>Allacma</taxon>
    </lineage>
</organism>
<dbReference type="EMBL" id="CAJVCH010340446">
    <property type="protein sequence ID" value="CAG7815263.1"/>
    <property type="molecule type" value="Genomic_DNA"/>
</dbReference>
<feature type="domain" description="DUF4806" evidence="1">
    <location>
        <begin position="12"/>
        <end position="90"/>
    </location>
</feature>
<dbReference type="PANTHER" id="PTHR34153">
    <property type="entry name" value="SI:CH211-262H13.3-RELATED-RELATED"/>
    <property type="match status" value="1"/>
</dbReference>